<name>A0ABW0U7J2_9BACI</name>
<dbReference type="SUPFAM" id="SSF56801">
    <property type="entry name" value="Acetyl-CoA synthetase-like"/>
    <property type="match status" value="1"/>
</dbReference>
<organism evidence="4 5">
    <name type="scientific">Aliibacillus thermotolerans</name>
    <dbReference type="NCBI Taxonomy" id="1834418"/>
    <lineage>
        <taxon>Bacteria</taxon>
        <taxon>Bacillati</taxon>
        <taxon>Bacillota</taxon>
        <taxon>Bacilli</taxon>
        <taxon>Bacillales</taxon>
        <taxon>Bacillaceae</taxon>
        <taxon>Aliibacillus</taxon>
    </lineage>
</organism>
<dbReference type="Gene3D" id="3.40.50.12780">
    <property type="entry name" value="N-terminal domain of ligase-like"/>
    <property type="match status" value="1"/>
</dbReference>
<reference evidence="5" key="1">
    <citation type="journal article" date="2019" name="Int. J. Syst. Evol. Microbiol.">
        <title>The Global Catalogue of Microorganisms (GCM) 10K type strain sequencing project: providing services to taxonomists for standard genome sequencing and annotation.</title>
        <authorList>
            <consortium name="The Broad Institute Genomics Platform"/>
            <consortium name="The Broad Institute Genome Sequencing Center for Infectious Disease"/>
            <person name="Wu L."/>
            <person name="Ma J."/>
        </authorList>
    </citation>
    <scope>NUCLEOTIDE SEQUENCE [LARGE SCALE GENOMIC DNA]</scope>
    <source>
        <strain evidence="5">CGMCC 1.15790</strain>
    </source>
</reference>
<evidence type="ECO:0000256" key="2">
    <source>
        <dbReference type="ARBA" id="ARBA00022840"/>
    </source>
</evidence>
<dbReference type="InterPro" id="IPR042099">
    <property type="entry name" value="ANL_N_sf"/>
</dbReference>
<dbReference type="Pfam" id="PF00501">
    <property type="entry name" value="AMP-binding"/>
    <property type="match status" value="1"/>
</dbReference>
<dbReference type="InterPro" id="IPR000873">
    <property type="entry name" value="AMP-dep_synth/lig_dom"/>
</dbReference>
<dbReference type="Proteomes" id="UP001596143">
    <property type="component" value="Unassembled WGS sequence"/>
</dbReference>
<keyword evidence="2" id="KW-0067">ATP-binding</keyword>
<evidence type="ECO:0000256" key="1">
    <source>
        <dbReference type="ARBA" id="ARBA00022741"/>
    </source>
</evidence>
<dbReference type="RefSeq" id="WP_270895317.1">
    <property type="nucleotide sequence ID" value="NZ_JBHSPF010000030.1"/>
</dbReference>
<keyword evidence="1" id="KW-0547">Nucleotide-binding</keyword>
<dbReference type="PANTHER" id="PTHR43272:SF33">
    <property type="entry name" value="AMP-BINDING DOMAIN-CONTAINING PROTEIN-RELATED"/>
    <property type="match status" value="1"/>
</dbReference>
<dbReference type="EMBL" id="JBHSPF010000030">
    <property type="protein sequence ID" value="MFC5628744.1"/>
    <property type="molecule type" value="Genomic_DNA"/>
</dbReference>
<feature type="domain" description="AMP-dependent synthetase/ligase" evidence="3">
    <location>
        <begin position="13"/>
        <end position="430"/>
    </location>
</feature>
<evidence type="ECO:0000259" key="3">
    <source>
        <dbReference type="Pfam" id="PF00501"/>
    </source>
</evidence>
<sequence>MSSKNTLPALLIKQARDNKDGVALRQKKYGIWNEITWGEYFDNVHSLSLGLKSEFDFKKGEKLAIIGDNRPDWLYAQLATQSLGGISVGIYQESFGDQLVYYLNHCDARIVIAEDQEQVDKLLEIENQIPKVEKIIYYNDKGLRRYTNEKLVYIEEIKEAGKKLYQENERFFIEQTEQLLSSDVAIISYTAGVTDNPKGVMLTHENLIQSIHSINEVDPINEKEDYLSFLPLAWIGEQLIAVVASLYRGITINFPEQPNTVLTDFREIGPHLLLAPPRTYENIISRFYLRMNGSSQFKRKIYRFFRKFGRKYASAQLNKGSVTFFEKFMYWIGDYIIFSAIRDHLGLARIKNAYIFGAPLSLEAIIFFHSIGVNVKQTYGTTEAGGIVAVHRNDDKLLGSVGLNVPNVQLKLSQNNEVYVKSPSTFIGYYKNNGQDMGIDNGWLATGDFGNIDDNGHLHIIEDKKSMIRLASGEHVPPSQVENSLKNSNFIKEAIIYGQDKTYLVALININYDSVGTWAKENKLVYTTPEDLPLKEEVIKLIEKEVTKVMEELPEGLRIKKFVILQKELSADDGELTRTRKIRRRHLEKKYKLIFESMYIEEAQIREKTTSANGDREMNLRIIDLYNQRELI</sequence>
<gene>
    <name evidence="4" type="ORF">ACFPTR_07525</name>
</gene>
<evidence type="ECO:0000313" key="4">
    <source>
        <dbReference type="EMBL" id="MFC5628744.1"/>
    </source>
</evidence>
<proteinExistence type="predicted"/>
<dbReference type="PANTHER" id="PTHR43272">
    <property type="entry name" value="LONG-CHAIN-FATTY-ACID--COA LIGASE"/>
    <property type="match status" value="1"/>
</dbReference>
<accession>A0ABW0U7J2</accession>
<dbReference type="Pfam" id="PF23562">
    <property type="entry name" value="AMP-binding_C_3"/>
    <property type="match status" value="1"/>
</dbReference>
<evidence type="ECO:0000313" key="5">
    <source>
        <dbReference type="Proteomes" id="UP001596143"/>
    </source>
</evidence>
<comment type="caution">
    <text evidence="4">The sequence shown here is derived from an EMBL/GenBank/DDBJ whole genome shotgun (WGS) entry which is preliminary data.</text>
</comment>
<protein>
    <submittedName>
        <fullName evidence="4">AMP-dependent synthetase/ligase</fullName>
    </submittedName>
</protein>
<keyword evidence="5" id="KW-1185">Reference proteome</keyword>